<evidence type="ECO:0000313" key="3">
    <source>
        <dbReference type="Proteomes" id="UP000054935"/>
    </source>
</evidence>
<accession>A0A0P1FZH0</accession>
<sequence>MQSTKTLKRHARLVDDMAQAQGVDLEEQILRGKLTVTELEDAVLRCTGCSNPDTCEHWLAAQSGEATQGPDYCRNGQMFQDLKWG</sequence>
<dbReference type="AlphaFoldDB" id="A0A0P1FZH0"/>
<feature type="domain" description="DUF6455" evidence="1">
    <location>
        <begin position="1"/>
        <end position="83"/>
    </location>
</feature>
<protein>
    <recommendedName>
        <fullName evidence="1">DUF6455 domain-containing protein</fullName>
    </recommendedName>
</protein>
<dbReference type="Pfam" id="PF20056">
    <property type="entry name" value="DUF6455"/>
    <property type="match status" value="1"/>
</dbReference>
<dbReference type="EMBL" id="CYSE01000001">
    <property type="protein sequence ID" value="CUH74686.1"/>
    <property type="molecule type" value="Genomic_DNA"/>
</dbReference>
<reference evidence="2 3" key="1">
    <citation type="submission" date="2015-09" db="EMBL/GenBank/DDBJ databases">
        <authorList>
            <consortium name="Swine Surveillance"/>
        </authorList>
    </citation>
    <scope>NUCLEOTIDE SEQUENCE [LARGE SCALE GENOMIC DNA]</scope>
    <source>
        <strain evidence="2 3">CECT 7648</strain>
    </source>
</reference>
<dbReference type="STRING" id="441103.TRN7648_00029"/>
<evidence type="ECO:0000259" key="1">
    <source>
        <dbReference type="Pfam" id="PF20056"/>
    </source>
</evidence>
<gene>
    <name evidence="2" type="ORF">TRN7648_00029</name>
</gene>
<dbReference type="RefSeq" id="WP_058245622.1">
    <property type="nucleotide sequence ID" value="NZ_CYSE01000001.1"/>
</dbReference>
<keyword evidence="3" id="KW-1185">Reference proteome</keyword>
<evidence type="ECO:0000313" key="2">
    <source>
        <dbReference type="EMBL" id="CUH74686.1"/>
    </source>
</evidence>
<dbReference type="InterPro" id="IPR045601">
    <property type="entry name" value="DUF6455"/>
</dbReference>
<proteinExistence type="predicted"/>
<organism evidence="2 3">
    <name type="scientific">Tropicibacter naphthalenivorans</name>
    <dbReference type="NCBI Taxonomy" id="441103"/>
    <lineage>
        <taxon>Bacteria</taxon>
        <taxon>Pseudomonadati</taxon>
        <taxon>Pseudomonadota</taxon>
        <taxon>Alphaproteobacteria</taxon>
        <taxon>Rhodobacterales</taxon>
        <taxon>Roseobacteraceae</taxon>
        <taxon>Tropicibacter</taxon>
    </lineage>
</organism>
<name>A0A0P1FZH0_9RHOB</name>
<dbReference type="Proteomes" id="UP000054935">
    <property type="component" value="Unassembled WGS sequence"/>
</dbReference>